<name>D4ZJV7_SHEVD</name>
<dbReference type="Pfam" id="PF00271">
    <property type="entry name" value="Helicase_C"/>
    <property type="match status" value="1"/>
</dbReference>
<dbReference type="InterPro" id="IPR049730">
    <property type="entry name" value="SNF2/RAD54-like_C"/>
</dbReference>
<dbReference type="InterPro" id="IPR027417">
    <property type="entry name" value="P-loop_NTPase"/>
</dbReference>
<accession>D4ZJV7</accession>
<dbReference type="InterPro" id="IPR038718">
    <property type="entry name" value="SNF2-like_sf"/>
</dbReference>
<dbReference type="SMART" id="SM00487">
    <property type="entry name" value="DEXDc"/>
    <property type="match status" value="1"/>
</dbReference>
<feature type="domain" description="Helicase ATP-binding" evidence="3">
    <location>
        <begin position="201"/>
        <end position="361"/>
    </location>
</feature>
<dbReference type="EMBL" id="AP011177">
    <property type="protein sequence ID" value="BAJ01956.1"/>
    <property type="molecule type" value="Genomic_DNA"/>
</dbReference>
<dbReference type="SUPFAM" id="SSF52540">
    <property type="entry name" value="P-loop containing nucleoside triphosphate hydrolases"/>
    <property type="match status" value="2"/>
</dbReference>
<keyword evidence="1" id="KW-0378">Hydrolase</keyword>
<dbReference type="GO" id="GO:0004386">
    <property type="term" value="F:helicase activity"/>
    <property type="evidence" value="ECO:0007669"/>
    <property type="project" value="UniProtKB-KW"/>
</dbReference>
<dbReference type="InterPro" id="IPR014001">
    <property type="entry name" value="Helicase_ATP-bd"/>
</dbReference>
<keyword evidence="6" id="KW-1185">Reference proteome</keyword>
<dbReference type="GO" id="GO:0005524">
    <property type="term" value="F:ATP binding"/>
    <property type="evidence" value="ECO:0007669"/>
    <property type="project" value="InterPro"/>
</dbReference>
<evidence type="ECO:0000256" key="2">
    <source>
        <dbReference type="ARBA" id="ARBA00022806"/>
    </source>
</evidence>
<evidence type="ECO:0000259" key="4">
    <source>
        <dbReference type="PROSITE" id="PS51194"/>
    </source>
</evidence>
<dbReference type="PROSITE" id="PS51194">
    <property type="entry name" value="HELICASE_CTER"/>
    <property type="match status" value="1"/>
</dbReference>
<dbReference type="PROSITE" id="PS51192">
    <property type="entry name" value="HELICASE_ATP_BIND_1"/>
    <property type="match status" value="1"/>
</dbReference>
<dbReference type="Gene3D" id="3.40.50.10810">
    <property type="entry name" value="Tandem AAA-ATPase domain"/>
    <property type="match status" value="1"/>
</dbReference>
<dbReference type="KEGG" id="svo:SVI_1985"/>
<keyword evidence="2 5" id="KW-0347">Helicase</keyword>
<sequence length="694" mass="78758">MLAGWSIDFQLINRYSLVQAHTWYGELSHQAPDKQWFDLELGVEVDGKKINLLPYLVKAIRQGLLQNLSDTETVLMELDSGQRLSLPADRIKQILSVLVELYETKPLSVDDTLTMSMNQLTRIAELADRDKINKKEWQWLGSQWLQNKAQQLYSYLEVDGNDKGAVSKNSHGKRPGFTVLPPVGLNAELREYQQLGLNWLQFLKKNEFSGMLADDMGLGKTIQTLSSILLDKEAGNLSSPCLVVAPTSLLANWLHEAETFAPELRLLLWSGPKRHRLQDKIKDCDLLITSYGTLQQDVELWAKQHFHLVILDEAQTIKNVRSRINRVVGSLSSTHRLCLTGTPLENHLGELWSLFNFLMPGFLGTYAQFQRHYQVPIEKEQDDERRCALVQRIAPFMLRRLKSEVAKELPDKTVINEFISLTETQRDLYETIRLTMSEEVRKAVSVSGVKRNRLAISNALLKLRQVCCHPKLLKLDHLQQSSQDNVYLDTGWDTSNIDVSHKLGSVNGLQLAEDVSKLDTRSGKLNWLADKLPGMLEEGRRVLIFSSFTSMLTLIGELLENLGISFVELTGKSRDRGALVKRFQQREVPVFLISLKAGGAGLNLTAADVVIHTDPWWNPAAEQQASDRAHRIGQDKSVFVYKLICKETVEERIQLLQESKNNLAQSIYQQESLAVSDMTGDDWLELLKPINLDD</sequence>
<dbReference type="CDD" id="cd18012">
    <property type="entry name" value="DEXQc_arch_SWI2_SNF2"/>
    <property type="match status" value="1"/>
</dbReference>
<evidence type="ECO:0000313" key="6">
    <source>
        <dbReference type="Proteomes" id="UP000002350"/>
    </source>
</evidence>
<dbReference type="InterPro" id="IPR001650">
    <property type="entry name" value="Helicase_C-like"/>
</dbReference>
<dbReference type="Pfam" id="PF00176">
    <property type="entry name" value="SNF2-rel_dom"/>
    <property type="match status" value="1"/>
</dbReference>
<dbReference type="eggNOG" id="COG0553">
    <property type="taxonomic scope" value="Bacteria"/>
</dbReference>
<dbReference type="STRING" id="637905.SVI_1985"/>
<feature type="domain" description="Helicase C-terminal" evidence="4">
    <location>
        <begin position="524"/>
        <end position="679"/>
    </location>
</feature>
<dbReference type="Proteomes" id="UP000002350">
    <property type="component" value="Chromosome"/>
</dbReference>
<protein>
    <submittedName>
        <fullName evidence="5">Helicase, Snf2 family</fullName>
    </submittedName>
</protein>
<reference evidence="6" key="1">
    <citation type="journal article" date="2010" name="Mol. Biosyst.">
        <title>Complete genome sequence and comparative analysis of Shewanella violacea, a psychrophilic and piezophilic bacterium from deep sea floor sediments.</title>
        <authorList>
            <person name="Aono E."/>
            <person name="Baba T."/>
            <person name="Ara T."/>
            <person name="Nishi T."/>
            <person name="Nakamichi T."/>
            <person name="Inamoto E."/>
            <person name="Toyonaga H."/>
            <person name="Hasegawa M."/>
            <person name="Takai Y."/>
            <person name="Okumura Y."/>
            <person name="Baba M."/>
            <person name="Tomita M."/>
            <person name="Kato C."/>
            <person name="Oshima T."/>
            <person name="Nakasone K."/>
            <person name="Mori H."/>
        </authorList>
    </citation>
    <scope>NUCLEOTIDE SEQUENCE [LARGE SCALE GENOMIC DNA]</scope>
    <source>
        <strain evidence="6">JCM 10179 / CIP 106290 / LMG 19151 / DSS12</strain>
    </source>
</reference>
<evidence type="ECO:0000313" key="5">
    <source>
        <dbReference type="EMBL" id="BAJ01956.1"/>
    </source>
</evidence>
<gene>
    <name evidence="5" type="ordered locus">SVI_1985</name>
</gene>
<dbReference type="GO" id="GO:0016787">
    <property type="term" value="F:hydrolase activity"/>
    <property type="evidence" value="ECO:0007669"/>
    <property type="project" value="UniProtKB-KW"/>
</dbReference>
<dbReference type="SMART" id="SM00490">
    <property type="entry name" value="HELICc"/>
    <property type="match status" value="1"/>
</dbReference>
<evidence type="ECO:0000259" key="3">
    <source>
        <dbReference type="PROSITE" id="PS51192"/>
    </source>
</evidence>
<keyword evidence="2 5" id="KW-0547">Nucleotide-binding</keyword>
<dbReference type="AlphaFoldDB" id="D4ZJV7"/>
<dbReference type="HOGENOM" id="CLU_000315_21_0_6"/>
<organism evidence="5 6">
    <name type="scientific">Shewanella violacea (strain JCM 10179 / CIP 106290 / LMG 19151 / DSS12)</name>
    <dbReference type="NCBI Taxonomy" id="637905"/>
    <lineage>
        <taxon>Bacteria</taxon>
        <taxon>Pseudomonadati</taxon>
        <taxon>Pseudomonadota</taxon>
        <taxon>Gammaproteobacteria</taxon>
        <taxon>Alteromonadales</taxon>
        <taxon>Shewanellaceae</taxon>
        <taxon>Shewanella</taxon>
    </lineage>
</organism>
<keyword evidence="2 5" id="KW-0067">ATP-binding</keyword>
<proteinExistence type="predicted"/>
<evidence type="ECO:0000256" key="1">
    <source>
        <dbReference type="ARBA" id="ARBA00022801"/>
    </source>
</evidence>
<dbReference type="PANTHER" id="PTHR10799">
    <property type="entry name" value="SNF2/RAD54 HELICASE FAMILY"/>
    <property type="match status" value="1"/>
</dbReference>
<dbReference type="Gene3D" id="3.40.50.300">
    <property type="entry name" value="P-loop containing nucleotide triphosphate hydrolases"/>
    <property type="match status" value="1"/>
</dbReference>
<dbReference type="CDD" id="cd18793">
    <property type="entry name" value="SF2_C_SNF"/>
    <property type="match status" value="1"/>
</dbReference>
<dbReference type="InterPro" id="IPR000330">
    <property type="entry name" value="SNF2_N"/>
</dbReference>